<reference evidence="3" key="1">
    <citation type="submission" date="2022-11" db="UniProtKB">
        <authorList>
            <consortium name="WormBaseParasite"/>
        </authorList>
    </citation>
    <scope>IDENTIFICATION</scope>
</reference>
<organism evidence="2 3">
    <name type="scientific">Globodera rostochiensis</name>
    <name type="common">Golden nematode worm</name>
    <name type="synonym">Heterodera rostochiensis</name>
    <dbReference type="NCBI Taxonomy" id="31243"/>
    <lineage>
        <taxon>Eukaryota</taxon>
        <taxon>Metazoa</taxon>
        <taxon>Ecdysozoa</taxon>
        <taxon>Nematoda</taxon>
        <taxon>Chromadorea</taxon>
        <taxon>Rhabditida</taxon>
        <taxon>Tylenchina</taxon>
        <taxon>Tylenchomorpha</taxon>
        <taxon>Tylenchoidea</taxon>
        <taxon>Heteroderidae</taxon>
        <taxon>Heteroderinae</taxon>
        <taxon>Globodera</taxon>
    </lineage>
</organism>
<keyword evidence="2" id="KW-1185">Reference proteome</keyword>
<protein>
    <submittedName>
        <fullName evidence="3">Uncharacterized protein</fullName>
    </submittedName>
</protein>
<name>A0A914GXR2_GLORO</name>
<proteinExistence type="predicted"/>
<dbReference type="WBParaSite" id="Gr19_v10_g12160.t1">
    <property type="protein sequence ID" value="Gr19_v10_g12160.t1"/>
    <property type="gene ID" value="Gr19_v10_g12160"/>
</dbReference>
<evidence type="ECO:0000256" key="1">
    <source>
        <dbReference type="SAM" id="MobiDB-lite"/>
    </source>
</evidence>
<evidence type="ECO:0000313" key="3">
    <source>
        <dbReference type="WBParaSite" id="Gr19_v10_g12160.t1"/>
    </source>
</evidence>
<feature type="region of interest" description="Disordered" evidence="1">
    <location>
        <begin position="93"/>
        <end position="113"/>
    </location>
</feature>
<evidence type="ECO:0000313" key="2">
    <source>
        <dbReference type="Proteomes" id="UP000887572"/>
    </source>
</evidence>
<dbReference type="AlphaFoldDB" id="A0A914GXR2"/>
<dbReference type="Proteomes" id="UP000887572">
    <property type="component" value="Unplaced"/>
</dbReference>
<sequence length="113" mass="12946">MDKCNESDRREKGDATDSVPRPRYELARWLFIHPNSGNGNGTTWPCSYALNYTPLQDEASVDAHASGHGQLPYFGRLLWNQLGCPLRPLRSYKHMPMPRTIPPDGPLRKRLRE</sequence>
<accession>A0A914GXR2</accession>